<sequence>MAEVPSAAPVASALVAHGVFLAGCGCYGAAAAGWTPKVMHSAYAGLGSCAALSLCALLSAGGTRWRYMVGVHVGLLLQTLLTGVFAVQSFRSFGVPEKQDRFPLFVVMTLGSAGALAAMFLLKPKKKKAATA</sequence>
<accession>A0AB34JR01</accession>
<protein>
    <submittedName>
        <fullName evidence="2">Uncharacterized protein</fullName>
    </submittedName>
</protein>
<proteinExistence type="predicted"/>
<keyword evidence="1" id="KW-0472">Membrane</keyword>
<organism evidence="2 3">
    <name type="scientific">Prymnesium parvum</name>
    <name type="common">Toxic golden alga</name>
    <dbReference type="NCBI Taxonomy" id="97485"/>
    <lineage>
        <taxon>Eukaryota</taxon>
        <taxon>Haptista</taxon>
        <taxon>Haptophyta</taxon>
        <taxon>Prymnesiophyceae</taxon>
        <taxon>Prymnesiales</taxon>
        <taxon>Prymnesiaceae</taxon>
        <taxon>Prymnesium</taxon>
    </lineage>
</organism>
<dbReference type="Proteomes" id="UP001515480">
    <property type="component" value="Unassembled WGS sequence"/>
</dbReference>
<feature type="transmembrane region" description="Helical" evidence="1">
    <location>
        <begin position="7"/>
        <end position="30"/>
    </location>
</feature>
<dbReference type="EMBL" id="JBGBPQ010000006">
    <property type="protein sequence ID" value="KAL1523104.1"/>
    <property type="molecule type" value="Genomic_DNA"/>
</dbReference>
<keyword evidence="3" id="KW-1185">Reference proteome</keyword>
<feature type="transmembrane region" description="Helical" evidence="1">
    <location>
        <begin position="67"/>
        <end position="90"/>
    </location>
</feature>
<gene>
    <name evidence="2" type="ORF">AB1Y20_018061</name>
</gene>
<keyword evidence="1" id="KW-1133">Transmembrane helix</keyword>
<evidence type="ECO:0000313" key="3">
    <source>
        <dbReference type="Proteomes" id="UP001515480"/>
    </source>
</evidence>
<keyword evidence="1" id="KW-0812">Transmembrane</keyword>
<feature type="transmembrane region" description="Helical" evidence="1">
    <location>
        <begin position="102"/>
        <end position="122"/>
    </location>
</feature>
<feature type="transmembrane region" description="Helical" evidence="1">
    <location>
        <begin position="42"/>
        <end position="60"/>
    </location>
</feature>
<dbReference type="AlphaFoldDB" id="A0AB34JR01"/>
<name>A0AB34JR01_PRYPA</name>
<evidence type="ECO:0000256" key="1">
    <source>
        <dbReference type="SAM" id="Phobius"/>
    </source>
</evidence>
<evidence type="ECO:0000313" key="2">
    <source>
        <dbReference type="EMBL" id="KAL1523104.1"/>
    </source>
</evidence>
<comment type="caution">
    <text evidence="2">The sequence shown here is derived from an EMBL/GenBank/DDBJ whole genome shotgun (WGS) entry which is preliminary data.</text>
</comment>
<reference evidence="2 3" key="1">
    <citation type="journal article" date="2024" name="Science">
        <title>Giant polyketide synthase enzymes in the biosynthesis of giant marine polyether toxins.</title>
        <authorList>
            <person name="Fallon T.R."/>
            <person name="Shende V.V."/>
            <person name="Wierzbicki I.H."/>
            <person name="Pendleton A.L."/>
            <person name="Watervoot N.F."/>
            <person name="Auber R.P."/>
            <person name="Gonzalez D.J."/>
            <person name="Wisecaver J.H."/>
            <person name="Moore B.S."/>
        </authorList>
    </citation>
    <scope>NUCLEOTIDE SEQUENCE [LARGE SCALE GENOMIC DNA]</scope>
    <source>
        <strain evidence="2 3">12B1</strain>
    </source>
</reference>